<accession>A0A0S6UIA7</accession>
<dbReference type="Pfam" id="PF07311">
    <property type="entry name" value="Dodecin"/>
    <property type="match status" value="1"/>
</dbReference>
<dbReference type="InterPro" id="IPR025543">
    <property type="entry name" value="Dodecin-like"/>
</dbReference>
<dbReference type="RefSeq" id="WP_011393002.1">
    <property type="nucleotide sequence ID" value="NZ_DF238840.1"/>
</dbReference>
<reference evidence="1" key="1">
    <citation type="journal article" date="2014" name="Gene">
        <title>Genome-guided analysis of transformation efficiency and carbon dioxide assimilation by Moorella thermoacetica Y72.</title>
        <authorList>
            <person name="Tsukahara K."/>
            <person name="Kita A."/>
            <person name="Nakashimada Y."/>
            <person name="Hoshino T."/>
            <person name="Murakami K."/>
        </authorList>
    </citation>
    <scope>NUCLEOTIDE SEQUENCE [LARGE SCALE GENOMIC DNA]</scope>
    <source>
        <strain evidence="1">Y72</strain>
    </source>
</reference>
<dbReference type="AlphaFoldDB" id="A0A0S6UIA7"/>
<dbReference type="InterPro" id="IPR009923">
    <property type="entry name" value="Dodecin"/>
</dbReference>
<dbReference type="GeneID" id="45617535"/>
<sequence>MHVKVVELVGESPNNWKDAVQKAVSEASRDISNISGVEVYNLTANVKDGKLSEFKANVKIAYADHSADL</sequence>
<dbReference type="Proteomes" id="UP000063718">
    <property type="component" value="Unassembled WGS sequence"/>
</dbReference>
<gene>
    <name evidence="1" type="ORF">MTY_2619</name>
</gene>
<evidence type="ECO:0000313" key="1">
    <source>
        <dbReference type="EMBL" id="GAF27278.1"/>
    </source>
</evidence>
<dbReference type="SUPFAM" id="SSF89807">
    <property type="entry name" value="Dodecin-like"/>
    <property type="match status" value="1"/>
</dbReference>
<dbReference type="EMBL" id="DF238840">
    <property type="protein sequence ID" value="GAF27278.1"/>
    <property type="molecule type" value="Genomic_DNA"/>
</dbReference>
<dbReference type="Gene3D" id="3.30.1660.10">
    <property type="entry name" value="Flavin-binding protein dodecin"/>
    <property type="match status" value="1"/>
</dbReference>
<protein>
    <submittedName>
        <fullName evidence="1">Uncharacterized conserved protein</fullName>
    </submittedName>
</protein>
<organism evidence="1">
    <name type="scientific">Moorella thermoacetica Y72</name>
    <dbReference type="NCBI Taxonomy" id="1325331"/>
    <lineage>
        <taxon>Bacteria</taxon>
        <taxon>Bacillati</taxon>
        <taxon>Bacillota</taxon>
        <taxon>Clostridia</taxon>
        <taxon>Neomoorellales</taxon>
        <taxon>Neomoorellaceae</taxon>
        <taxon>Neomoorella</taxon>
    </lineage>
</organism>
<dbReference type="InterPro" id="IPR036694">
    <property type="entry name" value="Dodecin-like_sf"/>
</dbReference>
<name>A0A0S6UIA7_NEOTH</name>
<proteinExistence type="predicted"/>